<dbReference type="Gene3D" id="3.30.70.920">
    <property type="match status" value="1"/>
</dbReference>
<dbReference type="GO" id="GO:0005829">
    <property type="term" value="C:cytosol"/>
    <property type="evidence" value="ECO:0007669"/>
    <property type="project" value="TreeGrafter"/>
</dbReference>
<dbReference type="InterPro" id="IPR036390">
    <property type="entry name" value="WH_DNA-bd_sf"/>
</dbReference>
<dbReference type="InterPro" id="IPR011991">
    <property type="entry name" value="ArsR-like_HTH"/>
</dbReference>
<dbReference type="InterPro" id="IPR019887">
    <property type="entry name" value="Tscrpt_reg_AsnC/Lrp_C"/>
</dbReference>
<dbReference type="SUPFAM" id="SSF46785">
    <property type="entry name" value="Winged helix' DNA-binding domain"/>
    <property type="match status" value="1"/>
</dbReference>
<feature type="domain" description="HTH asnC-type" evidence="4">
    <location>
        <begin position="1"/>
        <end position="61"/>
    </location>
</feature>
<dbReference type="PRINTS" id="PR00033">
    <property type="entry name" value="HTHASNC"/>
</dbReference>
<dbReference type="Proteomes" id="UP000281738">
    <property type="component" value="Unassembled WGS sequence"/>
</dbReference>
<keyword evidence="6" id="KW-1185">Reference proteome</keyword>
<dbReference type="Pfam" id="PF13404">
    <property type="entry name" value="HTH_AsnC-type"/>
    <property type="match status" value="1"/>
</dbReference>
<keyword evidence="2" id="KW-0238">DNA-binding</keyword>
<dbReference type="PANTHER" id="PTHR30154">
    <property type="entry name" value="LEUCINE-RESPONSIVE REGULATORY PROTEIN"/>
    <property type="match status" value="1"/>
</dbReference>
<evidence type="ECO:0000256" key="3">
    <source>
        <dbReference type="ARBA" id="ARBA00023163"/>
    </source>
</evidence>
<dbReference type="PROSITE" id="PS00519">
    <property type="entry name" value="HTH_ASNC_1"/>
    <property type="match status" value="1"/>
</dbReference>
<evidence type="ECO:0000256" key="2">
    <source>
        <dbReference type="ARBA" id="ARBA00023125"/>
    </source>
</evidence>
<dbReference type="PROSITE" id="PS50956">
    <property type="entry name" value="HTH_ASNC_2"/>
    <property type="match status" value="1"/>
</dbReference>
<dbReference type="EMBL" id="RKHO01000001">
    <property type="protein sequence ID" value="ROR91309.1"/>
    <property type="molecule type" value="Genomic_DNA"/>
</dbReference>
<keyword evidence="1" id="KW-0805">Transcription regulation</keyword>
<dbReference type="OrthoDB" id="4050641at2"/>
<evidence type="ECO:0000256" key="1">
    <source>
        <dbReference type="ARBA" id="ARBA00023015"/>
    </source>
</evidence>
<evidence type="ECO:0000313" key="6">
    <source>
        <dbReference type="Proteomes" id="UP000281738"/>
    </source>
</evidence>
<dbReference type="InterPro" id="IPR036388">
    <property type="entry name" value="WH-like_DNA-bd_sf"/>
</dbReference>
<dbReference type="GO" id="GO:0043200">
    <property type="term" value="P:response to amino acid"/>
    <property type="evidence" value="ECO:0007669"/>
    <property type="project" value="TreeGrafter"/>
</dbReference>
<proteinExistence type="predicted"/>
<dbReference type="SMART" id="SM00344">
    <property type="entry name" value="HTH_ASNC"/>
    <property type="match status" value="1"/>
</dbReference>
<dbReference type="Gene3D" id="1.10.10.10">
    <property type="entry name" value="Winged helix-like DNA-binding domain superfamily/Winged helix DNA-binding domain"/>
    <property type="match status" value="1"/>
</dbReference>
<dbReference type="AlphaFoldDB" id="A0A3N2CUZ3"/>
<dbReference type="SUPFAM" id="SSF54909">
    <property type="entry name" value="Dimeric alpha+beta barrel"/>
    <property type="match status" value="1"/>
</dbReference>
<protein>
    <submittedName>
        <fullName evidence="5">Lrp/AsnC family transcriptional regulator for asnA, asnC and gidA</fullName>
    </submittedName>
</protein>
<dbReference type="InterPro" id="IPR011008">
    <property type="entry name" value="Dimeric_a/b-barrel"/>
</dbReference>
<dbReference type="InterPro" id="IPR019888">
    <property type="entry name" value="Tscrpt_reg_AsnC-like"/>
</dbReference>
<evidence type="ECO:0000259" key="4">
    <source>
        <dbReference type="PROSITE" id="PS50956"/>
    </source>
</evidence>
<gene>
    <name evidence="5" type="ORF">EDD33_2175</name>
</gene>
<keyword evidence="3" id="KW-0804">Transcription</keyword>
<accession>A0A3N2CUZ3</accession>
<dbReference type="PANTHER" id="PTHR30154:SF34">
    <property type="entry name" value="TRANSCRIPTIONAL REGULATOR AZLB"/>
    <property type="match status" value="1"/>
</dbReference>
<dbReference type="GO" id="GO:0043565">
    <property type="term" value="F:sequence-specific DNA binding"/>
    <property type="evidence" value="ECO:0007669"/>
    <property type="project" value="InterPro"/>
</dbReference>
<comment type="caution">
    <text evidence="5">The sequence shown here is derived from an EMBL/GenBank/DDBJ whole genome shotgun (WGS) entry which is preliminary data.</text>
</comment>
<dbReference type="InterPro" id="IPR019885">
    <property type="entry name" value="Tscrpt_reg_HTH_AsnC-type_CS"/>
</dbReference>
<organism evidence="5 6">
    <name type="scientific">Nocardioides aurantiacus</name>
    <dbReference type="NCBI Taxonomy" id="86796"/>
    <lineage>
        <taxon>Bacteria</taxon>
        <taxon>Bacillati</taxon>
        <taxon>Actinomycetota</taxon>
        <taxon>Actinomycetes</taxon>
        <taxon>Propionibacteriales</taxon>
        <taxon>Nocardioidaceae</taxon>
        <taxon>Nocardioides</taxon>
    </lineage>
</organism>
<name>A0A3N2CUZ3_9ACTN</name>
<dbReference type="CDD" id="cd00090">
    <property type="entry name" value="HTH_ARSR"/>
    <property type="match status" value="1"/>
</dbReference>
<dbReference type="Pfam" id="PF01037">
    <property type="entry name" value="AsnC_trans_reg"/>
    <property type="match status" value="1"/>
</dbReference>
<reference evidence="5 6" key="1">
    <citation type="submission" date="2018-11" db="EMBL/GenBank/DDBJ databases">
        <title>Sequencing the genomes of 1000 actinobacteria strains.</title>
        <authorList>
            <person name="Klenk H.-P."/>
        </authorList>
    </citation>
    <scope>NUCLEOTIDE SEQUENCE [LARGE SCALE GENOMIC DNA]</scope>
    <source>
        <strain evidence="5 6">DSM 12652</strain>
    </source>
</reference>
<evidence type="ECO:0000313" key="5">
    <source>
        <dbReference type="EMBL" id="ROR91309.1"/>
    </source>
</evidence>
<dbReference type="InterPro" id="IPR000485">
    <property type="entry name" value="AsnC-type_HTH_dom"/>
</dbReference>
<sequence>MDPATKAIIGLLQRDGRRPYDEIADELGLTEAEVEQRVARLEDAGLLQITAVTDPLQMGFARQAMLGVTVSGVPPKVVAQAVSQIPEVSYVVLTAGGFDLLVEVIGTSDAHLLELVTRIKPLEGVTAVQPFLYLELHKQTYTWGVR</sequence>